<dbReference type="VEuPathDB" id="PlasmoDB:PmUG01_02011300"/>
<dbReference type="Proteomes" id="UP000078597">
    <property type="component" value="Unassembled WGS sequence"/>
</dbReference>
<dbReference type="AlphaFoldDB" id="A0A1A8X912"/>
<evidence type="ECO:0000313" key="2">
    <source>
        <dbReference type="EMBL" id="SBT01095.1"/>
    </source>
</evidence>
<dbReference type="EMBL" id="FLQW01006824">
    <property type="protein sequence ID" value="SBT01095.1"/>
    <property type="molecule type" value="Genomic_DNA"/>
</dbReference>
<protein>
    <submittedName>
        <fullName evidence="2">Tryptophan-rich antigen (Pv-fam-a)</fullName>
    </submittedName>
</protein>
<gene>
    <name evidence="2" type="ORF">PMALA_079810</name>
</gene>
<proteinExistence type="predicted"/>
<accession>A0A1A8X912</accession>
<organism evidence="2 3">
    <name type="scientific">Plasmodium malariae</name>
    <dbReference type="NCBI Taxonomy" id="5858"/>
    <lineage>
        <taxon>Eukaryota</taxon>
        <taxon>Sar</taxon>
        <taxon>Alveolata</taxon>
        <taxon>Apicomplexa</taxon>
        <taxon>Aconoidasida</taxon>
        <taxon>Haemosporida</taxon>
        <taxon>Plasmodiidae</taxon>
        <taxon>Plasmodium</taxon>
        <taxon>Plasmodium (Plasmodium)</taxon>
    </lineage>
</organism>
<evidence type="ECO:0000313" key="3">
    <source>
        <dbReference type="Proteomes" id="UP000078597"/>
    </source>
</evidence>
<sequence>MEKLRHIQSYFVDQNFIEAMKFKLHNQMVASMNRTFMLKMFCTFNPFKLDTYKSNSYKTLGGSSDQRIDKAEEWKRKEWVQWMMKLEVDWKEFNLQIEAEKKAWIDEKEQEWIQWLKYEQKKWLHFNPNLDSEYKINFFEKSETWDDSQWKLWISTEGKQLLEVDLKNWLSENETIYCKWTLDEWNEWKNNKIKEWITTNWKVNEDQYWSKYDDVSALALTPLEKNQFYKWKERIFREGIEWKNWSAIKESKYINSNWNAWSEWKNEKLMLFNHWVNSFVEKWVRQRQWNVWIDERKNMLVNEKTTGETVREKVGLTLEEKLGEKLEEKVGLTLEEKLGEKLEEKVGVTPASEILLQSASVQ</sequence>
<dbReference type="Pfam" id="PF12319">
    <property type="entry name" value="TryThrA_C"/>
    <property type="match status" value="1"/>
</dbReference>
<dbReference type="InterPro" id="IPR022089">
    <property type="entry name" value="Plasmodium-antigen_C"/>
</dbReference>
<reference evidence="3" key="1">
    <citation type="submission" date="2016-05" db="EMBL/GenBank/DDBJ databases">
        <authorList>
            <person name="Naeem Raeece"/>
        </authorList>
    </citation>
    <scope>NUCLEOTIDE SEQUENCE [LARGE SCALE GENOMIC DNA]</scope>
</reference>
<name>A0A1A8X912_PLAMA</name>
<evidence type="ECO:0000259" key="1">
    <source>
        <dbReference type="Pfam" id="PF12319"/>
    </source>
</evidence>
<feature type="domain" description="Tryptophan/threonine-rich plasmodium antigen C-terminal" evidence="1">
    <location>
        <begin position="78"/>
        <end position="292"/>
    </location>
</feature>